<dbReference type="SUPFAM" id="SSF55486">
    <property type="entry name" value="Metalloproteases ('zincins'), catalytic domain"/>
    <property type="match status" value="1"/>
</dbReference>
<feature type="transmembrane region" description="Helical" evidence="1">
    <location>
        <begin position="30"/>
        <end position="47"/>
    </location>
</feature>
<dbReference type="PANTHER" id="PTHR11733">
    <property type="entry name" value="ZINC METALLOPROTEASE FAMILY M13 NEPRILYSIN-RELATED"/>
    <property type="match status" value="1"/>
</dbReference>
<reference evidence="3" key="1">
    <citation type="journal article" date="2020" name="Cell">
        <title>Large-Scale Comparative Analyses of Tick Genomes Elucidate Their Genetic Diversity and Vector Capacities.</title>
        <authorList>
            <consortium name="Tick Genome and Microbiome Consortium (TIGMIC)"/>
            <person name="Jia N."/>
            <person name="Wang J."/>
            <person name="Shi W."/>
            <person name="Du L."/>
            <person name="Sun Y."/>
            <person name="Zhan W."/>
            <person name="Jiang J.F."/>
            <person name="Wang Q."/>
            <person name="Zhang B."/>
            <person name="Ji P."/>
            <person name="Bell-Sakyi L."/>
            <person name="Cui X.M."/>
            <person name="Yuan T.T."/>
            <person name="Jiang B.G."/>
            <person name="Yang W.F."/>
            <person name="Lam T.T."/>
            <person name="Chang Q.C."/>
            <person name="Ding S.J."/>
            <person name="Wang X.J."/>
            <person name="Zhu J.G."/>
            <person name="Ruan X.D."/>
            <person name="Zhao L."/>
            <person name="Wei J.T."/>
            <person name="Ye R.Z."/>
            <person name="Que T.C."/>
            <person name="Du C.H."/>
            <person name="Zhou Y.H."/>
            <person name="Cheng J.X."/>
            <person name="Dai P.F."/>
            <person name="Guo W.B."/>
            <person name="Han X.H."/>
            <person name="Huang E.J."/>
            <person name="Li L.F."/>
            <person name="Wei W."/>
            <person name="Gao Y.C."/>
            <person name="Liu J.Z."/>
            <person name="Shao H.Z."/>
            <person name="Wang X."/>
            <person name="Wang C.C."/>
            <person name="Yang T.C."/>
            <person name="Huo Q.B."/>
            <person name="Li W."/>
            <person name="Chen H.Y."/>
            <person name="Chen S.E."/>
            <person name="Zhou L.G."/>
            <person name="Ni X.B."/>
            <person name="Tian J.H."/>
            <person name="Sheng Y."/>
            <person name="Liu T."/>
            <person name="Pan Y.S."/>
            <person name="Xia L.Y."/>
            <person name="Li J."/>
            <person name="Zhao F."/>
            <person name="Cao W.C."/>
        </authorList>
    </citation>
    <scope>NUCLEOTIDE SEQUENCE</scope>
    <source>
        <strain evidence="3">Rmic-2018</strain>
    </source>
</reference>
<name>A0A9J6EWU6_RHIMP</name>
<evidence type="ECO:0000313" key="3">
    <source>
        <dbReference type="EMBL" id="KAH8039019.1"/>
    </source>
</evidence>
<evidence type="ECO:0000313" key="4">
    <source>
        <dbReference type="Proteomes" id="UP000821866"/>
    </source>
</evidence>
<dbReference type="PANTHER" id="PTHR11733:SF241">
    <property type="entry name" value="GH26575P-RELATED"/>
    <property type="match status" value="1"/>
</dbReference>
<dbReference type="GO" id="GO:0016485">
    <property type="term" value="P:protein processing"/>
    <property type="evidence" value="ECO:0007669"/>
    <property type="project" value="TreeGrafter"/>
</dbReference>
<evidence type="ECO:0000256" key="1">
    <source>
        <dbReference type="SAM" id="Phobius"/>
    </source>
</evidence>
<keyword evidence="1" id="KW-1133">Transmembrane helix</keyword>
<dbReference type="EMBL" id="JABSTU010000001">
    <property type="protein sequence ID" value="KAH8039019.1"/>
    <property type="molecule type" value="Genomic_DNA"/>
</dbReference>
<dbReference type="GO" id="GO:0004222">
    <property type="term" value="F:metalloendopeptidase activity"/>
    <property type="evidence" value="ECO:0007669"/>
    <property type="project" value="InterPro"/>
</dbReference>
<accession>A0A9J6EWU6</accession>
<keyword evidence="1" id="KW-0812">Transmembrane</keyword>
<dbReference type="Pfam" id="PF01431">
    <property type="entry name" value="Peptidase_M13"/>
    <property type="match status" value="1"/>
</dbReference>
<sequence>MKSLNLDLKNVTNLRRVDAVDMIIRCNLDFGVQVIFSIVFPATWFLNKRRAMQLECSKKDVEWMASHPKFPRPIISGDYYKLLRFYDPTSLDDGGLADKLSTYDDEFHAIIKKRISANASTLSGTIRGMGHTTDPYVSPAKWSTVFSKYTNNIYHGNNTIVYHKYVLEILVDLINHNSVGAEGLRYLIAWSMFRQLVRYTEPTLLLGKKSVSEACYAEIFSVMKLALVSPFLQTGDFKIVIRPRGGLQLSKLSLTELDKAVYEAAEIPYEERETDTICPNNFQNILVVSTPNQDHAEKYQGIKHIKANDKLYESVDVDVFATNSAFPFYPVVVFSEREQADLRSNVIISTTVRHAEAAHSVNFLLIMRSQQEMVNDTLDSENLADFVGTLTAYAAFSSLPSYERDIELSGLNMSAERTFFISSCVKWCEQEPLIGDRYAPSRSRCLVPLMNMPQFSAAFSCPLGTPMNPRDKCTFW</sequence>
<keyword evidence="4" id="KW-1185">Reference proteome</keyword>
<protein>
    <recommendedName>
        <fullName evidence="2">Peptidase M13 C-terminal domain-containing protein</fullName>
    </recommendedName>
</protein>
<dbReference type="AlphaFoldDB" id="A0A9J6EWU6"/>
<reference evidence="3" key="2">
    <citation type="submission" date="2021-09" db="EMBL/GenBank/DDBJ databases">
        <authorList>
            <person name="Jia N."/>
            <person name="Wang J."/>
            <person name="Shi W."/>
            <person name="Du L."/>
            <person name="Sun Y."/>
            <person name="Zhan W."/>
            <person name="Jiang J."/>
            <person name="Wang Q."/>
            <person name="Zhang B."/>
            <person name="Ji P."/>
            <person name="Sakyi L.B."/>
            <person name="Cui X."/>
            <person name="Yuan T."/>
            <person name="Jiang B."/>
            <person name="Yang W."/>
            <person name="Lam T.T.-Y."/>
            <person name="Chang Q."/>
            <person name="Ding S."/>
            <person name="Wang X."/>
            <person name="Zhu J."/>
            <person name="Ruan X."/>
            <person name="Zhao L."/>
            <person name="Wei J."/>
            <person name="Que T."/>
            <person name="Du C."/>
            <person name="Cheng J."/>
            <person name="Dai P."/>
            <person name="Han X."/>
            <person name="Huang E."/>
            <person name="Gao Y."/>
            <person name="Liu J."/>
            <person name="Shao H."/>
            <person name="Ye R."/>
            <person name="Li L."/>
            <person name="Wei W."/>
            <person name="Wang X."/>
            <person name="Wang C."/>
            <person name="Huo Q."/>
            <person name="Li W."/>
            <person name="Guo W."/>
            <person name="Chen H."/>
            <person name="Chen S."/>
            <person name="Zhou L."/>
            <person name="Zhou L."/>
            <person name="Ni X."/>
            <person name="Tian J."/>
            <person name="Zhou Y."/>
            <person name="Sheng Y."/>
            <person name="Liu T."/>
            <person name="Pan Y."/>
            <person name="Xia L."/>
            <person name="Li J."/>
            <person name="Zhao F."/>
            <person name="Cao W."/>
        </authorList>
    </citation>
    <scope>NUCLEOTIDE SEQUENCE</scope>
    <source>
        <strain evidence="3">Rmic-2018</strain>
        <tissue evidence="3">Larvae</tissue>
    </source>
</reference>
<proteinExistence type="predicted"/>
<dbReference type="GO" id="GO:0005886">
    <property type="term" value="C:plasma membrane"/>
    <property type="evidence" value="ECO:0007669"/>
    <property type="project" value="TreeGrafter"/>
</dbReference>
<dbReference type="Gene3D" id="3.40.390.10">
    <property type="entry name" value="Collagenase (Catalytic Domain)"/>
    <property type="match status" value="1"/>
</dbReference>
<organism evidence="3 4">
    <name type="scientific">Rhipicephalus microplus</name>
    <name type="common">Cattle tick</name>
    <name type="synonym">Boophilus microplus</name>
    <dbReference type="NCBI Taxonomy" id="6941"/>
    <lineage>
        <taxon>Eukaryota</taxon>
        <taxon>Metazoa</taxon>
        <taxon>Ecdysozoa</taxon>
        <taxon>Arthropoda</taxon>
        <taxon>Chelicerata</taxon>
        <taxon>Arachnida</taxon>
        <taxon>Acari</taxon>
        <taxon>Parasitiformes</taxon>
        <taxon>Ixodida</taxon>
        <taxon>Ixodoidea</taxon>
        <taxon>Ixodidae</taxon>
        <taxon>Rhipicephalinae</taxon>
        <taxon>Rhipicephalus</taxon>
        <taxon>Boophilus</taxon>
    </lineage>
</organism>
<dbReference type="InterPro" id="IPR018497">
    <property type="entry name" value="Peptidase_M13_C"/>
</dbReference>
<dbReference type="PROSITE" id="PS51885">
    <property type="entry name" value="NEPRILYSIN"/>
    <property type="match status" value="1"/>
</dbReference>
<dbReference type="Proteomes" id="UP000821866">
    <property type="component" value="Chromosome 1"/>
</dbReference>
<dbReference type="InterPro" id="IPR024079">
    <property type="entry name" value="MetalloPept_cat_dom_sf"/>
</dbReference>
<gene>
    <name evidence="3" type="ORF">HPB51_004944</name>
</gene>
<evidence type="ECO:0000259" key="2">
    <source>
        <dbReference type="Pfam" id="PF01431"/>
    </source>
</evidence>
<dbReference type="InterPro" id="IPR000718">
    <property type="entry name" value="Peptidase_M13"/>
</dbReference>
<dbReference type="VEuPathDB" id="VectorBase:LOC119171733"/>
<feature type="domain" description="Peptidase M13 C-terminal" evidence="2">
    <location>
        <begin position="374"/>
        <end position="474"/>
    </location>
</feature>
<keyword evidence="1" id="KW-0472">Membrane</keyword>
<dbReference type="VEuPathDB" id="VectorBase:LOC119168527"/>
<comment type="caution">
    <text evidence="3">The sequence shown here is derived from an EMBL/GenBank/DDBJ whole genome shotgun (WGS) entry which is preliminary data.</text>
</comment>